<reference evidence="1 2" key="1">
    <citation type="submission" date="2018-05" db="EMBL/GenBank/DDBJ databases">
        <title>Streptomyces venezuelae.</title>
        <authorList>
            <person name="Kim W."/>
            <person name="Lee N."/>
            <person name="Cho B.-K."/>
        </authorList>
    </citation>
    <scope>NUCLEOTIDE SEQUENCE [LARGE SCALE GENOMIC DNA]</scope>
    <source>
        <strain evidence="1 2">ATCC 14583</strain>
    </source>
</reference>
<dbReference type="AlphaFoldDB" id="A0A5P2BHT0"/>
<keyword evidence="2" id="KW-1185">Reference proteome</keyword>
<protein>
    <submittedName>
        <fullName evidence="1">Uncharacterized protein</fullName>
    </submittedName>
</protein>
<evidence type="ECO:0000313" key="1">
    <source>
        <dbReference type="EMBL" id="QES30013.1"/>
    </source>
</evidence>
<sequence length="128" mass="12414">MLVWCGWFWGSVVGAGAGTAFADRWTGGRGAPIAVRRGRVRPVAVGPAFVGLSSAGAGRGWPLPGAMGVGAALVDFWEGATGPLTGLRLLALGVDVGVGSGAGPLVAVRWAAGACGALCGAGASAVDL</sequence>
<name>A0A5P2BHT0_STRVZ</name>
<accession>A0A5P2BHT0</accession>
<gene>
    <name evidence="1" type="ORF">DEJ47_29405</name>
</gene>
<dbReference type="Proteomes" id="UP000323046">
    <property type="component" value="Chromosome"/>
</dbReference>
<evidence type="ECO:0000313" key="2">
    <source>
        <dbReference type="Proteomes" id="UP000323046"/>
    </source>
</evidence>
<proteinExistence type="predicted"/>
<organism evidence="1 2">
    <name type="scientific">Streptomyces venezuelae</name>
    <dbReference type="NCBI Taxonomy" id="54571"/>
    <lineage>
        <taxon>Bacteria</taxon>
        <taxon>Bacillati</taxon>
        <taxon>Actinomycetota</taxon>
        <taxon>Actinomycetes</taxon>
        <taxon>Kitasatosporales</taxon>
        <taxon>Streptomycetaceae</taxon>
        <taxon>Streptomyces</taxon>
    </lineage>
</organism>
<dbReference type="EMBL" id="CP029193">
    <property type="protein sequence ID" value="QES30013.1"/>
    <property type="molecule type" value="Genomic_DNA"/>
</dbReference>